<dbReference type="EMBL" id="CM056811">
    <property type="protein sequence ID" value="KAJ8636380.1"/>
    <property type="molecule type" value="Genomic_DNA"/>
</dbReference>
<gene>
    <name evidence="1" type="ORF">MRB53_010647</name>
</gene>
<organism evidence="1 2">
    <name type="scientific">Persea americana</name>
    <name type="common">Avocado</name>
    <dbReference type="NCBI Taxonomy" id="3435"/>
    <lineage>
        <taxon>Eukaryota</taxon>
        <taxon>Viridiplantae</taxon>
        <taxon>Streptophyta</taxon>
        <taxon>Embryophyta</taxon>
        <taxon>Tracheophyta</taxon>
        <taxon>Spermatophyta</taxon>
        <taxon>Magnoliopsida</taxon>
        <taxon>Magnoliidae</taxon>
        <taxon>Laurales</taxon>
        <taxon>Lauraceae</taxon>
        <taxon>Persea</taxon>
    </lineage>
</organism>
<name>A0ACC2LSR5_PERAE</name>
<evidence type="ECO:0000313" key="2">
    <source>
        <dbReference type="Proteomes" id="UP001234297"/>
    </source>
</evidence>
<comment type="caution">
    <text evidence="1">The sequence shown here is derived from an EMBL/GenBank/DDBJ whole genome shotgun (WGS) entry which is preliminary data.</text>
</comment>
<dbReference type="Proteomes" id="UP001234297">
    <property type="component" value="Chromosome 3"/>
</dbReference>
<evidence type="ECO:0000313" key="1">
    <source>
        <dbReference type="EMBL" id="KAJ8636380.1"/>
    </source>
</evidence>
<proteinExistence type="predicted"/>
<accession>A0ACC2LSR5</accession>
<reference evidence="1 2" key="1">
    <citation type="journal article" date="2022" name="Hortic Res">
        <title>A haplotype resolved chromosomal level avocado genome allows analysis of novel avocado genes.</title>
        <authorList>
            <person name="Nath O."/>
            <person name="Fletcher S.J."/>
            <person name="Hayward A."/>
            <person name="Shaw L.M."/>
            <person name="Masouleh A.K."/>
            <person name="Furtado A."/>
            <person name="Henry R.J."/>
            <person name="Mitter N."/>
        </authorList>
    </citation>
    <scope>NUCLEOTIDE SEQUENCE [LARGE SCALE GENOMIC DNA]</scope>
    <source>
        <strain evidence="2">cv. Hass</strain>
    </source>
</reference>
<sequence>MRLEDMKIMDMGLLKNTVKVEALKPKNQKMAEKKRKSKGERVDKKKKKKDDNKRKKSGPRLPSQLQKEIDFLNPNPTNTEDATDSDDSERVIDCNNLYYEYDEPIPQEESKKNRRFDPVDNLEYELPDQFEDENVPSSDDDVDMDKVENTMDSSDDSKLEAEEEDADNDRHSRMLQGVTGMPGEVFEGKKRKTAVLTEALPESECNINRAASSGSSHISIHDLLDPLHGKPGYSKLRKRMHQLERHSTTVTAPLPKADRERLERKAAYEQSKKDLTKWEPLVKRNREAPTIYFDEDMSAVAENSTVDAIVAAFKPRTEFEKKIASIVNHPKIAEAHNHDGAKLLELNKISVEDERDRQSRLAKMRSLLFSHEIKAKRIKKIKSKTFHRQLKKNRLKSASSEVQMDPEAANEYAKKQEFKRAKERMTLKHKNSSKWAKRILKRGLSVQDEGTRAAFSEQNHQGAVLTRKIESMKNDSSDDSSDEDEDDGSVDGEDSAMLLMRAKEKTLKVIEDEEEMPKKGVLSLPFMARAMKKEKEAAYEEAQLALQEYDSSMRQQDDLNGRDSLKQGFSSGRRVFGVAKKQSQEVYNRFKADISGKDHGSDEEFEPKENVDMGNEEKVSLQKDVRVDPSLLLEESDIGQGALFKSFDDIVKDPGPKTSYEVSIFASDSWKKMKSDKGVCSSTKTMSTVVEPHLPEQDLYGIDQHSEPESEEEMVDGILSSDAMNNYKLPSQADLIHSAFAGDDVEGEFEKDKLEVLNEENPEPEKPVLLPGWGEWTHIQQRKGLPSWMVEEHENARRKREDALKKRKDAKFKHVIISEKIDKKAEKLYTKTLPFPFTSKEIFEQSMRMPLGPDFNPATSVRALNRPAVVKKPGVIIKPIKLAEVNPYDKAREPWRGGQTTKMKKNKGAGGKGSKNINMKNIS</sequence>
<keyword evidence="2" id="KW-1185">Reference proteome</keyword>
<protein>
    <submittedName>
        <fullName evidence="1">Uncharacterized protein</fullName>
    </submittedName>
</protein>